<dbReference type="Proteomes" id="UP000265618">
    <property type="component" value="Unassembled WGS sequence"/>
</dbReference>
<evidence type="ECO:0000256" key="1">
    <source>
        <dbReference type="SAM" id="MobiDB-lite"/>
    </source>
</evidence>
<dbReference type="GO" id="GO:0009966">
    <property type="term" value="P:regulation of signal transduction"/>
    <property type="evidence" value="ECO:0007669"/>
    <property type="project" value="InterPro"/>
</dbReference>
<dbReference type="InterPro" id="IPR038511">
    <property type="entry name" value="TAP42/TAP46-like_sf"/>
</dbReference>
<evidence type="ECO:0000313" key="3">
    <source>
        <dbReference type="Proteomes" id="UP000265618"/>
    </source>
</evidence>
<dbReference type="Gene3D" id="1.25.40.540">
    <property type="entry name" value="TAP42-like family"/>
    <property type="match status" value="1"/>
</dbReference>
<reference evidence="2 3" key="1">
    <citation type="journal article" date="2018" name="PLoS ONE">
        <title>The draft genome of Kipferlia bialata reveals reductive genome evolution in fornicate parasites.</title>
        <authorList>
            <person name="Tanifuji G."/>
            <person name="Takabayashi S."/>
            <person name="Kume K."/>
            <person name="Takagi M."/>
            <person name="Nakayama T."/>
            <person name="Kamikawa R."/>
            <person name="Inagaki Y."/>
            <person name="Hashimoto T."/>
        </authorList>
    </citation>
    <scope>NUCLEOTIDE SEQUENCE [LARGE SCALE GENOMIC DNA]</scope>
    <source>
        <strain evidence="2">NY0173</strain>
    </source>
</reference>
<sequence>MLKREKAASAALDEISRRKAECGMQDDEYEEVERQFWIQMLNIAMRKSVDEMKHLKQEAEILKFVRERPQEAEDARLDHQREAAKMQEAMHAPQAPKHSQQANKGIHTILPSGKVIQGMVNNEEMRQAMATESLDKYGIRGVLMPDGVPLDELALAAKDELDKREAQGQGLGQVHTMDGQVNMHSIMTAIGVPDAPPDPTKYEMNVIGRDQYQLGGKTDDPSDDELEDMHDAKQLQERRDWDQYKDENTSV</sequence>
<feature type="compositionally biased region" description="Basic and acidic residues" evidence="1">
    <location>
        <begin position="229"/>
        <end position="251"/>
    </location>
</feature>
<gene>
    <name evidence="2" type="ORF">KIPB_006828</name>
</gene>
<organism evidence="2 3">
    <name type="scientific">Kipferlia bialata</name>
    <dbReference type="NCBI Taxonomy" id="797122"/>
    <lineage>
        <taxon>Eukaryota</taxon>
        <taxon>Metamonada</taxon>
        <taxon>Carpediemonas-like organisms</taxon>
        <taxon>Kipferlia</taxon>
    </lineage>
</organism>
<dbReference type="InterPro" id="IPR007304">
    <property type="entry name" value="TAP46-like"/>
</dbReference>
<protein>
    <submittedName>
        <fullName evidence="2">TAP42-like protein</fullName>
    </submittedName>
</protein>
<dbReference type="AlphaFoldDB" id="A0A9K3CXK0"/>
<keyword evidence="3" id="KW-1185">Reference proteome</keyword>
<comment type="caution">
    <text evidence="2">The sequence shown here is derived from an EMBL/GenBank/DDBJ whole genome shotgun (WGS) entry which is preliminary data.</text>
</comment>
<accession>A0A9K3CXK0</accession>
<dbReference type="Pfam" id="PF04177">
    <property type="entry name" value="TAP42"/>
    <property type="match status" value="1"/>
</dbReference>
<name>A0A9K3CXK0_9EUKA</name>
<proteinExistence type="predicted"/>
<feature type="region of interest" description="Disordered" evidence="1">
    <location>
        <begin position="208"/>
        <end position="251"/>
    </location>
</feature>
<evidence type="ECO:0000313" key="2">
    <source>
        <dbReference type="EMBL" id="GIQ85194.1"/>
    </source>
</evidence>
<dbReference type="EMBL" id="BDIP01001815">
    <property type="protein sequence ID" value="GIQ85194.1"/>
    <property type="molecule type" value="Genomic_DNA"/>
</dbReference>